<gene>
    <name evidence="2" type="ORF">QCA50_011292</name>
</gene>
<protein>
    <submittedName>
        <fullName evidence="2">Uncharacterized protein</fullName>
    </submittedName>
</protein>
<proteinExistence type="predicted"/>
<feature type="chain" id="PRO_5043844305" evidence="1">
    <location>
        <begin position="28"/>
        <end position="205"/>
    </location>
</feature>
<organism evidence="2 3">
    <name type="scientific">Cerrena zonata</name>
    <dbReference type="NCBI Taxonomy" id="2478898"/>
    <lineage>
        <taxon>Eukaryota</taxon>
        <taxon>Fungi</taxon>
        <taxon>Dikarya</taxon>
        <taxon>Basidiomycota</taxon>
        <taxon>Agaricomycotina</taxon>
        <taxon>Agaricomycetes</taxon>
        <taxon>Polyporales</taxon>
        <taxon>Cerrenaceae</taxon>
        <taxon>Cerrena</taxon>
    </lineage>
</organism>
<evidence type="ECO:0000313" key="3">
    <source>
        <dbReference type="Proteomes" id="UP001385951"/>
    </source>
</evidence>
<dbReference type="Proteomes" id="UP001385951">
    <property type="component" value="Unassembled WGS sequence"/>
</dbReference>
<dbReference type="EMBL" id="JASBNA010000020">
    <property type="protein sequence ID" value="KAK7685429.1"/>
    <property type="molecule type" value="Genomic_DNA"/>
</dbReference>
<feature type="signal peptide" evidence="1">
    <location>
        <begin position="1"/>
        <end position="27"/>
    </location>
</feature>
<sequence>MLVLITAIPLYFFLTVLLLCDLSLVSAQPLSTMATATATFASSAQPLPAGWYRLPQETYRSKTSAVIDPLVVTFTAPGWPRSGGVPLNMAGQVENGADRPLAGVREPLNLTFRFLGFGYTGYNAIPDCKMQNASSMTRQDLFIAASNTLARWIEVAKSMTPATDDHWNLQTIVNSGAAISISSIYLPTTTSITQIEVIVIPSQRN</sequence>
<keyword evidence="1" id="KW-0732">Signal</keyword>
<keyword evidence="3" id="KW-1185">Reference proteome</keyword>
<accession>A0AAW0G267</accession>
<reference evidence="2 3" key="1">
    <citation type="submission" date="2022-09" db="EMBL/GenBank/DDBJ databases">
        <authorList>
            <person name="Palmer J.M."/>
        </authorList>
    </citation>
    <scope>NUCLEOTIDE SEQUENCE [LARGE SCALE GENOMIC DNA]</scope>
    <source>
        <strain evidence="2 3">DSM 7382</strain>
    </source>
</reference>
<evidence type="ECO:0000313" key="2">
    <source>
        <dbReference type="EMBL" id="KAK7685429.1"/>
    </source>
</evidence>
<dbReference type="AlphaFoldDB" id="A0AAW0G267"/>
<comment type="caution">
    <text evidence="2">The sequence shown here is derived from an EMBL/GenBank/DDBJ whole genome shotgun (WGS) entry which is preliminary data.</text>
</comment>
<name>A0AAW0G267_9APHY</name>
<evidence type="ECO:0000256" key="1">
    <source>
        <dbReference type="SAM" id="SignalP"/>
    </source>
</evidence>